<proteinExistence type="inferred from homology"/>
<evidence type="ECO:0000256" key="4">
    <source>
        <dbReference type="ARBA" id="ARBA00035107"/>
    </source>
</evidence>
<evidence type="ECO:0000256" key="1">
    <source>
        <dbReference type="ARBA" id="ARBA00003561"/>
    </source>
</evidence>
<dbReference type="GO" id="GO:0003677">
    <property type="term" value="F:DNA binding"/>
    <property type="evidence" value="ECO:0007669"/>
    <property type="project" value="InterPro"/>
</dbReference>
<gene>
    <name evidence="5" type="primary">cyn1</name>
    <name evidence="7" type="ORF">PIIN_04965</name>
</gene>
<dbReference type="Gene3D" id="3.30.1160.10">
    <property type="entry name" value="Cyanate lyase, C-terminal domain"/>
    <property type="match status" value="1"/>
</dbReference>
<dbReference type="InterPro" id="IPR003712">
    <property type="entry name" value="Cyanate_lyase_C"/>
</dbReference>
<dbReference type="EMBL" id="CAFZ01000103">
    <property type="protein sequence ID" value="CCA71030.1"/>
    <property type="molecule type" value="Genomic_DNA"/>
</dbReference>
<dbReference type="STRING" id="1109443.G4TI89"/>
<dbReference type="HOGENOM" id="CLU_103452_0_1_1"/>
<evidence type="ECO:0000256" key="5">
    <source>
        <dbReference type="HAMAP-Rule" id="MF_03139"/>
    </source>
</evidence>
<dbReference type="InterPro" id="IPR001387">
    <property type="entry name" value="Cro/C1-type_HTH"/>
</dbReference>
<dbReference type="PANTHER" id="PTHR34186:SF2">
    <property type="entry name" value="CYANATE HYDRATASE"/>
    <property type="match status" value="1"/>
</dbReference>
<protein>
    <recommendedName>
        <fullName evidence="5">Cyanate hydratase</fullName>
        <shortName evidence="5">Cyanase</shortName>
        <ecNumber evidence="5">4.2.1.104</ecNumber>
    </recommendedName>
    <alternativeName>
        <fullName evidence="5">Cyanate hydrolase</fullName>
    </alternativeName>
    <alternativeName>
        <fullName evidence="5">Cyanate lyase</fullName>
    </alternativeName>
</protein>
<dbReference type="SUPFAM" id="SSF55234">
    <property type="entry name" value="Cyanase C-terminal domain"/>
    <property type="match status" value="1"/>
</dbReference>
<dbReference type="Gene3D" id="1.10.260.40">
    <property type="entry name" value="lambda repressor-like DNA-binding domains"/>
    <property type="match status" value="1"/>
</dbReference>
<feature type="active site" evidence="5">
    <location>
        <position position="134"/>
    </location>
</feature>
<dbReference type="PANTHER" id="PTHR34186">
    <property type="entry name" value="CYANATE HYDRATASE"/>
    <property type="match status" value="1"/>
</dbReference>
<comment type="caution">
    <text evidence="7">The sequence shown here is derived from an EMBL/GenBank/DDBJ whole genome shotgun (WGS) entry which is preliminary data.</text>
</comment>
<dbReference type="HAMAP" id="MF_00535">
    <property type="entry name" value="Cyanate_hydrat"/>
    <property type="match status" value="1"/>
</dbReference>
<comment type="function">
    <text evidence="1 5">Catalyzes the reaction of cyanate with bicarbonate to produce ammonia and carbon dioxide.</text>
</comment>
<dbReference type="PRINTS" id="PR01693">
    <property type="entry name" value="CYANASE"/>
</dbReference>
<comment type="catalytic activity">
    <reaction evidence="5">
        <text>cyanate + hydrogencarbonate + 3 H(+) = NH4(+) + 2 CO2</text>
        <dbReference type="Rhea" id="RHEA:11120"/>
        <dbReference type="ChEBI" id="CHEBI:15378"/>
        <dbReference type="ChEBI" id="CHEBI:16526"/>
        <dbReference type="ChEBI" id="CHEBI:17544"/>
        <dbReference type="ChEBI" id="CHEBI:28938"/>
        <dbReference type="ChEBI" id="CHEBI:29195"/>
        <dbReference type="EC" id="4.2.1.104"/>
    </reaction>
</comment>
<name>G4TI89_SERID</name>
<feature type="active site" evidence="5">
    <location>
        <position position="157"/>
    </location>
</feature>
<dbReference type="PROSITE" id="PS50943">
    <property type="entry name" value="HTH_CROC1"/>
    <property type="match status" value="1"/>
</dbReference>
<accession>G4TI89</accession>
<dbReference type="Pfam" id="PF02560">
    <property type="entry name" value="Cyanate_lyase"/>
    <property type="match status" value="1"/>
</dbReference>
<dbReference type="InterPro" id="IPR008076">
    <property type="entry name" value="Cyanase"/>
</dbReference>
<comment type="similarity">
    <text evidence="5">Belongs to the cyanase family.</text>
</comment>
<dbReference type="InterPro" id="IPR010982">
    <property type="entry name" value="Lambda_DNA-bd_dom_sf"/>
</dbReference>
<dbReference type="eggNOG" id="ENOG502S3YJ">
    <property type="taxonomic scope" value="Eukaryota"/>
</dbReference>
<dbReference type="GO" id="GO:0008824">
    <property type="term" value="F:cyanate hydratase activity"/>
    <property type="evidence" value="ECO:0007669"/>
    <property type="project" value="UniProtKB-UniRule"/>
</dbReference>
<dbReference type="InParanoid" id="G4TI89"/>
<dbReference type="AlphaFoldDB" id="G4TI89"/>
<dbReference type="CDD" id="cd00559">
    <property type="entry name" value="Cyanase_C"/>
    <property type="match status" value="1"/>
</dbReference>
<comment type="similarity">
    <text evidence="2">Belongs to the MBF1 family.</text>
</comment>
<dbReference type="SMART" id="SM01116">
    <property type="entry name" value="Cyanate_lyase"/>
    <property type="match status" value="1"/>
</dbReference>
<dbReference type="NCBIfam" id="NF002773">
    <property type="entry name" value="PRK02866.1"/>
    <property type="match status" value="1"/>
</dbReference>
<evidence type="ECO:0000256" key="2">
    <source>
        <dbReference type="ARBA" id="ARBA00009802"/>
    </source>
</evidence>
<feature type="active site" evidence="5">
    <location>
        <position position="131"/>
    </location>
</feature>
<dbReference type="EC" id="4.2.1.104" evidence="5"/>
<dbReference type="NCBIfam" id="TIGR00673">
    <property type="entry name" value="cynS"/>
    <property type="match status" value="1"/>
</dbReference>
<dbReference type="OMA" id="YELVMIN"/>
<dbReference type="CDD" id="cd00093">
    <property type="entry name" value="HTH_XRE"/>
    <property type="match status" value="1"/>
</dbReference>
<dbReference type="OrthoDB" id="10019422at2759"/>
<dbReference type="SUPFAM" id="SSF47413">
    <property type="entry name" value="lambda repressor-like DNA-binding domains"/>
    <property type="match status" value="1"/>
</dbReference>
<feature type="domain" description="HTH cro/C1-type" evidence="6">
    <location>
        <begin position="51"/>
        <end position="105"/>
    </location>
</feature>
<keyword evidence="3 5" id="KW-0456">Lyase</keyword>
<organism evidence="7 8">
    <name type="scientific">Serendipita indica (strain DSM 11827)</name>
    <name type="common">Root endophyte fungus</name>
    <name type="synonym">Piriformospora indica</name>
    <dbReference type="NCBI Taxonomy" id="1109443"/>
    <lineage>
        <taxon>Eukaryota</taxon>
        <taxon>Fungi</taxon>
        <taxon>Dikarya</taxon>
        <taxon>Basidiomycota</taxon>
        <taxon>Agaricomycotina</taxon>
        <taxon>Agaricomycetes</taxon>
        <taxon>Sebacinales</taxon>
        <taxon>Serendipitaceae</taxon>
        <taxon>Serendipita</taxon>
    </lineage>
</organism>
<evidence type="ECO:0000313" key="8">
    <source>
        <dbReference type="Proteomes" id="UP000007148"/>
    </source>
</evidence>
<evidence type="ECO:0000256" key="3">
    <source>
        <dbReference type="ARBA" id="ARBA00023239"/>
    </source>
</evidence>
<dbReference type="InterPro" id="IPR036581">
    <property type="entry name" value="Cyanate_lyase_C_sf"/>
</dbReference>
<evidence type="ECO:0000259" key="6">
    <source>
        <dbReference type="PROSITE" id="PS50943"/>
    </source>
</evidence>
<reference evidence="7 8" key="1">
    <citation type="journal article" date="2011" name="PLoS Pathog.">
        <title>Endophytic Life Strategies Decoded by Genome and Transcriptome Analyses of the Mutualistic Root Symbiont Piriformospora indica.</title>
        <authorList>
            <person name="Zuccaro A."/>
            <person name="Lahrmann U."/>
            <person name="Guldener U."/>
            <person name="Langen G."/>
            <person name="Pfiffi S."/>
            <person name="Biedenkopf D."/>
            <person name="Wong P."/>
            <person name="Samans B."/>
            <person name="Grimm C."/>
            <person name="Basiewicz M."/>
            <person name="Murat C."/>
            <person name="Martin F."/>
            <person name="Kogel K.H."/>
        </authorList>
    </citation>
    <scope>NUCLEOTIDE SEQUENCE [LARGE SCALE GENOMIC DNA]</scope>
    <source>
        <strain evidence="7 8">DSM 11827</strain>
    </source>
</reference>
<keyword evidence="8" id="KW-1185">Reference proteome</keyword>
<sequence length="190" mass="20968">MASVLRRGLRHANKSFNTSINSRKYTLQASSTSKVASAEPLNRLPPILVTLHEAKARKGLSFDSLAKTLGRNEIYVASIFYGHAKPTQEDIVALAHALAVDERAITDEIGSHWWPNRGLGGGIPSDPVIYRLYEGVIVYGHPIKAVIHEKFGDGIMSMIDCKVNVDRKPDPKGDRVVITFDGKFLPYSQN</sequence>
<evidence type="ECO:0000313" key="7">
    <source>
        <dbReference type="EMBL" id="CCA71030.1"/>
    </source>
</evidence>
<dbReference type="Proteomes" id="UP000007148">
    <property type="component" value="Unassembled WGS sequence"/>
</dbReference>
<comment type="function">
    <text evidence="4">Transcriptional coactivator that stimulates GCN4-dependent transcriptional activity by bridging the DNA-binding region of GCN4 and TBP (SPT15), thereby recruiting TBP to GCN4-bound promoters. Involved in induction of the ribosome quality control (RQC) pathway; a pathway that degrades nascent peptide chains during problematic translation. Required to prevent stalled ribosomes from frameshifting.</text>
</comment>